<reference evidence="3" key="1">
    <citation type="submission" date="2023-07" db="EMBL/GenBank/DDBJ databases">
        <authorList>
            <consortium name="AG Swart"/>
            <person name="Singh M."/>
            <person name="Singh A."/>
            <person name="Seah K."/>
            <person name="Emmerich C."/>
        </authorList>
    </citation>
    <scope>NUCLEOTIDE SEQUENCE</scope>
    <source>
        <strain evidence="3">DP1</strain>
    </source>
</reference>
<protein>
    <submittedName>
        <fullName evidence="3">Uncharacterized protein</fullName>
    </submittedName>
</protein>
<evidence type="ECO:0000313" key="4">
    <source>
        <dbReference type="Proteomes" id="UP001295684"/>
    </source>
</evidence>
<dbReference type="EMBL" id="CAMPGE010029024">
    <property type="protein sequence ID" value="CAI2386512.1"/>
    <property type="molecule type" value="Genomic_DNA"/>
</dbReference>
<feature type="coiled-coil region" evidence="1">
    <location>
        <begin position="384"/>
        <end position="432"/>
    </location>
</feature>
<proteinExistence type="predicted"/>
<feature type="region of interest" description="Disordered" evidence="2">
    <location>
        <begin position="250"/>
        <end position="272"/>
    </location>
</feature>
<organism evidence="3 4">
    <name type="scientific">Euplotes crassus</name>
    <dbReference type="NCBI Taxonomy" id="5936"/>
    <lineage>
        <taxon>Eukaryota</taxon>
        <taxon>Sar</taxon>
        <taxon>Alveolata</taxon>
        <taxon>Ciliophora</taxon>
        <taxon>Intramacronucleata</taxon>
        <taxon>Spirotrichea</taxon>
        <taxon>Hypotrichia</taxon>
        <taxon>Euplotida</taxon>
        <taxon>Euplotidae</taxon>
        <taxon>Moneuplotes</taxon>
    </lineage>
</organism>
<feature type="compositionally biased region" description="Polar residues" evidence="2">
    <location>
        <begin position="257"/>
        <end position="272"/>
    </location>
</feature>
<name>A0AAD2D9Y8_EUPCR</name>
<feature type="compositionally biased region" description="Polar residues" evidence="2">
    <location>
        <begin position="585"/>
        <end position="607"/>
    </location>
</feature>
<dbReference type="Gene3D" id="1.20.1270.60">
    <property type="entry name" value="Arfaptin homology (AH) domain/BAR domain"/>
    <property type="match status" value="1"/>
</dbReference>
<feature type="compositionally biased region" description="Polar residues" evidence="2">
    <location>
        <begin position="503"/>
        <end position="519"/>
    </location>
</feature>
<keyword evidence="4" id="KW-1185">Reference proteome</keyword>
<feature type="region of interest" description="Disordered" evidence="2">
    <location>
        <begin position="500"/>
        <end position="550"/>
    </location>
</feature>
<dbReference type="InterPro" id="IPR027267">
    <property type="entry name" value="AH/BAR_dom_sf"/>
</dbReference>
<dbReference type="AlphaFoldDB" id="A0AAD2D9Y8"/>
<evidence type="ECO:0000256" key="2">
    <source>
        <dbReference type="SAM" id="MobiDB-lite"/>
    </source>
</evidence>
<comment type="caution">
    <text evidence="3">The sequence shown here is derived from an EMBL/GenBank/DDBJ whole genome shotgun (WGS) entry which is preliminary data.</text>
</comment>
<sequence length="648" mass="75464">MTRLGDLEEDQPNFKKLKDTVEMHNETILRMVHENDALKTFVRTHFTKAEDLLYKNTSQLENKFEFIFKSELKDFSTKDYVQDRLCDKANASDMVRLNREVRMLESYVSKLEKVVFQGYKKEAEVFLNGKVDKEVFEQFKTIKNTESEGFSKFSKNMNNTVDKMSRFVQNLDGDLKTLNEKFKQSEALQISRNGSLDLSSEDTVDFAQIDYDSITQVPVNQIAKKILKPMYQAIKGLKRDFTENMSDLMNEKEQRSSRQLNSLAQQHQNSQRQISTCMNKLEDLLAEKEETARNSQKFAKGLESLSDNLKAQERKSKESLEKINKKLMEHDISLQELHQKVDFVKISKEKLFEEVCNNLDDLIRSKFSLSTKLQNSDLKLSQMVLELEKKQITLENEVEQSRQDYEITISNLQNETESYSQELQRMQAYNRELVDKLAVFDSGMFTSYQSSQCNKDPAKSTFLTEDATPINDLHKSYSRPTKFSRGHERSINHVCQHKRRMNSDFTTSKRPLTTNNFRKPQSRMRFKGGLGSSHRSSSTKRGNKTTENNQSFDLRVNKFFTKSKGFFQKFETILTSDHVKLESGPKTTSGRRNAKKTVSTAKSRGQKTNFIENSDISKKNLNLTIEEQENNMLQNSRLHSRKEWKEKV</sequence>
<evidence type="ECO:0000256" key="1">
    <source>
        <dbReference type="SAM" id="Coils"/>
    </source>
</evidence>
<feature type="region of interest" description="Disordered" evidence="2">
    <location>
        <begin position="581"/>
        <end position="607"/>
    </location>
</feature>
<dbReference type="Proteomes" id="UP001295684">
    <property type="component" value="Unassembled WGS sequence"/>
</dbReference>
<accession>A0AAD2D9Y8</accession>
<gene>
    <name evidence="3" type="ORF">ECRASSUSDP1_LOCUS28133</name>
</gene>
<keyword evidence="1" id="KW-0175">Coiled coil</keyword>
<evidence type="ECO:0000313" key="3">
    <source>
        <dbReference type="EMBL" id="CAI2386512.1"/>
    </source>
</evidence>